<gene>
    <name evidence="1" type="ORF">ACFOZ5_18500</name>
</gene>
<dbReference type="Proteomes" id="UP001595798">
    <property type="component" value="Unassembled WGS sequence"/>
</dbReference>
<reference evidence="2" key="1">
    <citation type="journal article" date="2019" name="Int. J. Syst. Evol. Microbiol.">
        <title>The Global Catalogue of Microorganisms (GCM) 10K type strain sequencing project: providing services to taxonomists for standard genome sequencing and annotation.</title>
        <authorList>
            <consortium name="The Broad Institute Genomics Platform"/>
            <consortium name="The Broad Institute Genome Sequencing Center for Infectious Disease"/>
            <person name="Wu L."/>
            <person name="Ma J."/>
        </authorList>
    </citation>
    <scope>NUCLEOTIDE SEQUENCE [LARGE SCALE GENOMIC DNA]</scope>
    <source>
        <strain evidence="2">CECT 7297</strain>
    </source>
</reference>
<sequence length="61" mass="6790">MTVRLVAFLVASVLLSGCGTGLPRDGRYPGDAGRCDSLPLYERLECRERHPPLHDPIDLRK</sequence>
<comment type="caution">
    <text evidence="1">The sequence shown here is derived from an EMBL/GenBank/DDBJ whole genome shotgun (WGS) entry which is preliminary data.</text>
</comment>
<dbReference type="EMBL" id="JBHSDI010000063">
    <property type="protein sequence ID" value="MFC4261016.1"/>
    <property type="molecule type" value="Genomic_DNA"/>
</dbReference>
<protein>
    <recommendedName>
        <fullName evidence="3">Lipoprotein</fullName>
    </recommendedName>
</protein>
<organism evidence="1 2">
    <name type="scientific">Marinobacter lacisalsi</name>
    <dbReference type="NCBI Taxonomy" id="475979"/>
    <lineage>
        <taxon>Bacteria</taxon>
        <taxon>Pseudomonadati</taxon>
        <taxon>Pseudomonadota</taxon>
        <taxon>Gammaproteobacteria</taxon>
        <taxon>Pseudomonadales</taxon>
        <taxon>Marinobacteraceae</taxon>
        <taxon>Marinobacter</taxon>
    </lineage>
</organism>
<evidence type="ECO:0008006" key="3">
    <source>
        <dbReference type="Google" id="ProtNLM"/>
    </source>
</evidence>
<evidence type="ECO:0000313" key="2">
    <source>
        <dbReference type="Proteomes" id="UP001595798"/>
    </source>
</evidence>
<proteinExistence type="predicted"/>
<dbReference type="PROSITE" id="PS51257">
    <property type="entry name" value="PROKAR_LIPOPROTEIN"/>
    <property type="match status" value="1"/>
</dbReference>
<evidence type="ECO:0000313" key="1">
    <source>
        <dbReference type="EMBL" id="MFC4261016.1"/>
    </source>
</evidence>
<name>A0ABV8QLD2_9GAMM</name>
<dbReference type="RefSeq" id="WP_379890129.1">
    <property type="nucleotide sequence ID" value="NZ_JBHSDI010000063.1"/>
</dbReference>
<keyword evidence="2" id="KW-1185">Reference proteome</keyword>
<accession>A0ABV8QLD2</accession>